<dbReference type="Gramene" id="CDP19390">
    <property type="protein sequence ID" value="CDP19390"/>
    <property type="gene ID" value="GSCOC_T00008208001"/>
</dbReference>
<dbReference type="STRING" id="49390.A0A068VEY2"/>
<accession>A0A068VEY2</accession>
<evidence type="ECO:0000256" key="2">
    <source>
        <dbReference type="ARBA" id="ARBA00022741"/>
    </source>
</evidence>
<keyword evidence="2" id="KW-0547">Nucleotide-binding</keyword>
<dbReference type="EMBL" id="HG739545">
    <property type="protein sequence ID" value="CDP19390.1"/>
    <property type="molecule type" value="Genomic_DNA"/>
</dbReference>
<reference evidence="6" key="1">
    <citation type="journal article" date="2014" name="Science">
        <title>The coffee genome provides insight into the convergent evolution of caffeine biosynthesis.</title>
        <authorList>
            <person name="Denoeud F."/>
            <person name="Carretero-Paulet L."/>
            <person name="Dereeper A."/>
            <person name="Droc G."/>
            <person name="Guyot R."/>
            <person name="Pietrella M."/>
            <person name="Zheng C."/>
            <person name="Alberti A."/>
            <person name="Anthony F."/>
            <person name="Aprea G."/>
            <person name="Aury J.M."/>
            <person name="Bento P."/>
            <person name="Bernard M."/>
            <person name="Bocs S."/>
            <person name="Campa C."/>
            <person name="Cenci A."/>
            <person name="Combes M.C."/>
            <person name="Crouzillat D."/>
            <person name="Da Silva C."/>
            <person name="Daddiego L."/>
            <person name="De Bellis F."/>
            <person name="Dussert S."/>
            <person name="Garsmeur O."/>
            <person name="Gayraud T."/>
            <person name="Guignon V."/>
            <person name="Jahn K."/>
            <person name="Jamilloux V."/>
            <person name="Joet T."/>
            <person name="Labadie K."/>
            <person name="Lan T."/>
            <person name="Leclercq J."/>
            <person name="Lepelley M."/>
            <person name="Leroy T."/>
            <person name="Li L.T."/>
            <person name="Librado P."/>
            <person name="Lopez L."/>
            <person name="Munoz A."/>
            <person name="Noel B."/>
            <person name="Pallavicini A."/>
            <person name="Perrotta G."/>
            <person name="Poncet V."/>
            <person name="Pot D."/>
            <person name="Priyono X."/>
            <person name="Rigoreau M."/>
            <person name="Rouard M."/>
            <person name="Rozas J."/>
            <person name="Tranchant-Dubreuil C."/>
            <person name="VanBuren R."/>
            <person name="Zhang Q."/>
            <person name="Andrade A.C."/>
            <person name="Argout X."/>
            <person name="Bertrand B."/>
            <person name="de Kochko A."/>
            <person name="Graziosi G."/>
            <person name="Henry R.J."/>
            <person name="Jayarama X."/>
            <person name="Ming R."/>
            <person name="Nagai C."/>
            <person name="Rounsley S."/>
            <person name="Sankoff D."/>
            <person name="Giuliano G."/>
            <person name="Albert V.A."/>
            <person name="Wincker P."/>
            <person name="Lashermes P."/>
        </authorList>
    </citation>
    <scope>NUCLEOTIDE SEQUENCE [LARGE SCALE GENOMIC DNA]</scope>
    <source>
        <strain evidence="6">cv. DH200-94</strain>
    </source>
</reference>
<name>A0A068VEY2_COFCA</name>
<dbReference type="AlphaFoldDB" id="A0A068VEY2"/>
<protein>
    <submittedName>
        <fullName evidence="5">DH200=94 genomic scaffold, scaffold_461</fullName>
    </submittedName>
</protein>
<proteinExistence type="predicted"/>
<dbReference type="PhylomeDB" id="A0A068VEY2"/>
<organism evidence="5 6">
    <name type="scientific">Coffea canephora</name>
    <name type="common">Robusta coffee</name>
    <dbReference type="NCBI Taxonomy" id="49390"/>
    <lineage>
        <taxon>Eukaryota</taxon>
        <taxon>Viridiplantae</taxon>
        <taxon>Streptophyta</taxon>
        <taxon>Embryophyta</taxon>
        <taxon>Tracheophyta</taxon>
        <taxon>Spermatophyta</taxon>
        <taxon>Magnoliopsida</taxon>
        <taxon>eudicotyledons</taxon>
        <taxon>Gunneridae</taxon>
        <taxon>Pentapetalae</taxon>
        <taxon>asterids</taxon>
        <taxon>lamiids</taxon>
        <taxon>Gentianales</taxon>
        <taxon>Rubiaceae</taxon>
        <taxon>Ixoroideae</taxon>
        <taxon>Gardenieae complex</taxon>
        <taxon>Bertiereae - Coffeeae clade</taxon>
        <taxon>Coffeeae</taxon>
        <taxon>Coffea</taxon>
    </lineage>
</organism>
<dbReference type="Pfam" id="PF18052">
    <property type="entry name" value="Rx_N"/>
    <property type="match status" value="1"/>
</dbReference>
<keyword evidence="6" id="KW-1185">Reference proteome</keyword>
<dbReference type="OrthoDB" id="688937at2759"/>
<dbReference type="OMA" id="LEMEAAC"/>
<evidence type="ECO:0000313" key="6">
    <source>
        <dbReference type="Proteomes" id="UP000295252"/>
    </source>
</evidence>
<evidence type="ECO:0000313" key="5">
    <source>
        <dbReference type="EMBL" id="CDP19390.1"/>
    </source>
</evidence>
<dbReference type="InterPro" id="IPR041118">
    <property type="entry name" value="Rx_N"/>
</dbReference>
<sequence length="116" mass="13255">MALIEVFLGAIIKVIFDKLASVDLKKFARSEGLDTRLKRWSQVLSLIQAVLDDAEDKQNMRIAVKQWLDDLQDLAYDMDDVIDEFSTEACRRKLMEAQGSTNDRCRTCAIIITKKS</sequence>
<dbReference type="InParanoid" id="A0A068VEY2"/>
<dbReference type="GO" id="GO:0000166">
    <property type="term" value="F:nucleotide binding"/>
    <property type="evidence" value="ECO:0007669"/>
    <property type="project" value="UniProtKB-KW"/>
</dbReference>
<keyword evidence="1" id="KW-0677">Repeat</keyword>
<gene>
    <name evidence="5" type="ORF">GSCOC_T00008208001</name>
</gene>
<dbReference type="Gene3D" id="1.20.5.4130">
    <property type="match status" value="1"/>
</dbReference>
<evidence type="ECO:0000256" key="1">
    <source>
        <dbReference type="ARBA" id="ARBA00022737"/>
    </source>
</evidence>
<keyword evidence="3" id="KW-0611">Plant defense</keyword>
<evidence type="ECO:0000259" key="4">
    <source>
        <dbReference type="Pfam" id="PF18052"/>
    </source>
</evidence>
<dbReference type="GO" id="GO:0006952">
    <property type="term" value="P:defense response"/>
    <property type="evidence" value="ECO:0007669"/>
    <property type="project" value="UniProtKB-KW"/>
</dbReference>
<feature type="domain" description="Disease resistance N-terminal" evidence="4">
    <location>
        <begin position="12"/>
        <end position="98"/>
    </location>
</feature>
<dbReference type="Proteomes" id="UP000295252">
    <property type="component" value="Unassembled WGS sequence"/>
</dbReference>
<evidence type="ECO:0000256" key="3">
    <source>
        <dbReference type="ARBA" id="ARBA00022821"/>
    </source>
</evidence>